<dbReference type="EMBL" id="JAADJF010000030">
    <property type="protein sequence ID" value="KAF4443427.1"/>
    <property type="molecule type" value="Genomic_DNA"/>
</dbReference>
<evidence type="ECO:0000256" key="2">
    <source>
        <dbReference type="SAM" id="MobiDB-lite"/>
    </source>
</evidence>
<dbReference type="InterPro" id="IPR027417">
    <property type="entry name" value="P-loop_NTPase"/>
</dbReference>
<evidence type="ECO:0000259" key="3">
    <source>
        <dbReference type="PROSITE" id="PS50158"/>
    </source>
</evidence>
<gene>
    <name evidence="4" type="ORF">FACUT_1351</name>
</gene>
<dbReference type="Gene3D" id="4.10.60.10">
    <property type="entry name" value="Zinc finger, CCHC-type"/>
    <property type="match status" value="1"/>
</dbReference>
<keyword evidence="1" id="KW-0863">Zinc-finger</keyword>
<evidence type="ECO:0000313" key="5">
    <source>
        <dbReference type="Proteomes" id="UP000536711"/>
    </source>
</evidence>
<keyword evidence="1" id="KW-0479">Metal-binding</keyword>
<evidence type="ECO:0000313" key="4">
    <source>
        <dbReference type="EMBL" id="KAF4443427.1"/>
    </source>
</evidence>
<keyword evidence="5" id="KW-1185">Reference proteome</keyword>
<dbReference type="Gene3D" id="3.40.50.300">
    <property type="entry name" value="P-loop containing nucleotide triphosphate hydrolases"/>
    <property type="match status" value="1"/>
</dbReference>
<dbReference type="GO" id="GO:0003676">
    <property type="term" value="F:nucleic acid binding"/>
    <property type="evidence" value="ECO:0007669"/>
    <property type="project" value="InterPro"/>
</dbReference>
<dbReference type="PROSITE" id="PS50158">
    <property type="entry name" value="ZF_CCHC"/>
    <property type="match status" value="1"/>
</dbReference>
<protein>
    <recommendedName>
        <fullName evidence="3">CCHC-type domain-containing protein</fullName>
    </recommendedName>
</protein>
<dbReference type="SUPFAM" id="SSF57756">
    <property type="entry name" value="Retrovirus zinc finger-like domains"/>
    <property type="match status" value="1"/>
</dbReference>
<feature type="region of interest" description="Disordered" evidence="2">
    <location>
        <begin position="394"/>
        <end position="417"/>
    </location>
</feature>
<dbReference type="Proteomes" id="UP000536711">
    <property type="component" value="Unassembled WGS sequence"/>
</dbReference>
<keyword evidence="1" id="KW-0862">Zinc</keyword>
<name>A0A8H4K4D9_9HYPO</name>
<organism evidence="4 5">
    <name type="scientific">Fusarium acutatum</name>
    <dbReference type="NCBI Taxonomy" id="78861"/>
    <lineage>
        <taxon>Eukaryota</taxon>
        <taxon>Fungi</taxon>
        <taxon>Dikarya</taxon>
        <taxon>Ascomycota</taxon>
        <taxon>Pezizomycotina</taxon>
        <taxon>Sordariomycetes</taxon>
        <taxon>Hypocreomycetidae</taxon>
        <taxon>Hypocreales</taxon>
        <taxon>Nectriaceae</taxon>
        <taxon>Fusarium</taxon>
        <taxon>Fusarium fujikuroi species complex</taxon>
    </lineage>
</organism>
<evidence type="ECO:0000256" key="1">
    <source>
        <dbReference type="PROSITE-ProRule" id="PRU00047"/>
    </source>
</evidence>
<accession>A0A8H4K4D9</accession>
<comment type="caution">
    <text evidence="4">The sequence shown here is derived from an EMBL/GenBank/DDBJ whole genome shotgun (WGS) entry which is preliminary data.</text>
</comment>
<dbReference type="AlphaFoldDB" id="A0A8H4K4D9"/>
<dbReference type="OrthoDB" id="6513042at2759"/>
<dbReference type="InterPro" id="IPR036875">
    <property type="entry name" value="Znf_CCHC_sf"/>
</dbReference>
<feature type="compositionally biased region" description="Basic and acidic residues" evidence="2">
    <location>
        <begin position="394"/>
        <end position="404"/>
    </location>
</feature>
<proteinExistence type="predicted"/>
<feature type="domain" description="CCHC-type" evidence="3">
    <location>
        <begin position="307"/>
        <end position="321"/>
    </location>
</feature>
<reference evidence="4 5" key="1">
    <citation type="submission" date="2020-01" db="EMBL/GenBank/DDBJ databases">
        <title>Identification and distribution of gene clusters putatively required for synthesis of sphingolipid metabolism inhibitors in phylogenetically diverse species of the filamentous fungus Fusarium.</title>
        <authorList>
            <person name="Kim H.-S."/>
            <person name="Busman M."/>
            <person name="Brown D.W."/>
            <person name="Divon H."/>
            <person name="Uhlig S."/>
            <person name="Proctor R.H."/>
        </authorList>
    </citation>
    <scope>NUCLEOTIDE SEQUENCE [LARGE SCALE GENOMIC DNA]</scope>
    <source>
        <strain evidence="4 5">NRRL 13308</strain>
    </source>
</reference>
<dbReference type="InterPro" id="IPR001878">
    <property type="entry name" value="Znf_CCHC"/>
</dbReference>
<dbReference type="GO" id="GO:0008270">
    <property type="term" value="F:zinc ion binding"/>
    <property type="evidence" value="ECO:0007669"/>
    <property type="project" value="UniProtKB-KW"/>
</dbReference>
<sequence length="435" mass="48184">MPKYEKLILSSGVLEAETHKNMETLGAVHGPSSRNGSRPLLAHGSQHCLLWPMRASEDDCDDDSDGTERRRLQFARQFNTDKISQAATTSPSSRLEVSRTKGCRKAGTFANQNFEDDMSSFNNIDSDEEFLTYSTVLVKASHAHKAVILRKLEKLYMIEWAEEANKTPLVSSWGCLSMTLLIRPDNAEESKSGNSVSNSANANANSNFAVQLVVQLYRDAAPVDARDFSKRASVLIPSPYKAQRRIHEADIVILDLVRTVKKGFISGSHRMAVSFSRARLSQIVIGPGKKTSLTWPLSHLGSPRGTCEDCCQPGHLATDCRFQPECVRCDGASHATRNCPRAEENAISTSASEPITADDSIHTIREDAFAKPDKHKDAMRKAFRNAMRGLREVKMDQDVKKDVGTDEQGPADDDGSDYGISWYKGLRMITTEWEG</sequence>